<dbReference type="Pfam" id="PF18934">
    <property type="entry name" value="DUF5682"/>
    <property type="match status" value="1"/>
</dbReference>
<comment type="caution">
    <text evidence="1">The sequence shown here is derived from an EMBL/GenBank/DDBJ whole genome shotgun (WGS) entry which is preliminary data.</text>
</comment>
<dbReference type="PANTHER" id="PTHR30634">
    <property type="entry name" value="OUTER MEMBRANE LOLAB LIPOPROTEIN INSERTION APPARATUS"/>
    <property type="match status" value="1"/>
</dbReference>
<evidence type="ECO:0000313" key="2">
    <source>
        <dbReference type="Proteomes" id="UP000223913"/>
    </source>
</evidence>
<organism evidence="1 2">
    <name type="scientific">Flavilitoribacter nigricans (strain ATCC 23147 / DSM 23189 / NBRC 102662 / NCIMB 1420 / SS-2)</name>
    <name type="common">Lewinella nigricans</name>
    <dbReference type="NCBI Taxonomy" id="1122177"/>
    <lineage>
        <taxon>Bacteria</taxon>
        <taxon>Pseudomonadati</taxon>
        <taxon>Bacteroidota</taxon>
        <taxon>Saprospiria</taxon>
        <taxon>Saprospirales</taxon>
        <taxon>Lewinellaceae</taxon>
        <taxon>Flavilitoribacter</taxon>
    </lineage>
</organism>
<reference evidence="1 2" key="1">
    <citation type="submission" date="2017-10" db="EMBL/GenBank/DDBJ databases">
        <title>The draft genome sequence of Lewinella nigricans NBRC 102662.</title>
        <authorList>
            <person name="Wang K."/>
        </authorList>
    </citation>
    <scope>NUCLEOTIDE SEQUENCE [LARGE SCALE GENOMIC DNA]</scope>
    <source>
        <strain evidence="1 2">NBRC 102662</strain>
    </source>
</reference>
<dbReference type="Proteomes" id="UP000223913">
    <property type="component" value="Unassembled WGS sequence"/>
</dbReference>
<proteinExistence type="predicted"/>
<dbReference type="PANTHER" id="PTHR30634:SF14">
    <property type="match status" value="1"/>
</dbReference>
<dbReference type="AlphaFoldDB" id="A0A2D0MWK5"/>
<dbReference type="OrthoDB" id="9768066at2"/>
<keyword evidence="2" id="KW-1185">Reference proteome</keyword>
<evidence type="ECO:0000313" key="1">
    <source>
        <dbReference type="EMBL" id="PHN00615.1"/>
    </source>
</evidence>
<name>A0A2D0MWK5_FLAN2</name>
<protein>
    <submittedName>
        <fullName evidence="1">Uncharacterized protein</fullName>
    </submittedName>
</protein>
<sequence length="713" mass="80554">MLKQLGHEGLEPPLAILIYNPKNLQQAAYYPFAEFSPEWQALQYAHQNDVPVQFMDLPAGYSFALEGVVENQFELFQGEETAMPVSEHWQQDPLGQLAQIAGYSDRERWWEVTFEQQSNELAIFPAITQMIDALRFPPAREETAETIRREAFMRETIRKARKSDYEKIAVVCGAWHAPVLERIDEYTASSDKAILRGLKKLKVAATWIPWSYPRLARSSGYAAGVISPAWYELLFQKRGDTVIHWMVNAAQLLRKNDLQVSPAHAQEASRLALTLAGLRERSVPGLQELEEAALSILCEAQTSRMDLIREQLVIGDRVGQVPEDIPVPPLQKDIEQLLKSTRMKSYWGKEGKFWLKATKSNPYGFIDLRKDNDREKSLLLHRLLILDIPWGSQKSTSDLTKSGFKEIWQLQWKPDFAILIIEKSALGNTLLEAATHQVIQEAGLADNLKTLTELVLQMLQADLSAAIAPVMEIFQRMVAAARDVQILLAGLPPLVTIIRFGDTRQTDVAAVEQVLNEIVPRICLGLPGICQGIEEEVAREIFQDIVRANHALAQLNREDFTDDWYAALQKIADARQSQPLLQGVTARLLFDKGLETHLESEKRMHLALSAGQSIPDAAQWLEGFLYGSGLILIHYPPLWQLLDDWVRELPEVTFPEILPLLRRTFSSFSPTERSRMLQLAKKGRTEAGQEELNPEAVPEAALPLLDTIQMLLG</sequence>
<accession>A0A2D0MWK5</accession>
<dbReference type="InterPro" id="IPR050458">
    <property type="entry name" value="LolB"/>
</dbReference>
<dbReference type="EMBL" id="PDUD01000092">
    <property type="protein sequence ID" value="PHN00615.1"/>
    <property type="molecule type" value="Genomic_DNA"/>
</dbReference>
<gene>
    <name evidence="1" type="ORF">CRP01_41340</name>
</gene>
<dbReference type="InterPro" id="IPR043737">
    <property type="entry name" value="DUF5682"/>
</dbReference>